<dbReference type="AlphaFoldDB" id="A0AA88AF89"/>
<evidence type="ECO:0000256" key="1">
    <source>
        <dbReference type="SAM" id="MobiDB-lite"/>
    </source>
</evidence>
<accession>A0AA88AF89</accession>
<evidence type="ECO:0000313" key="2">
    <source>
        <dbReference type="EMBL" id="GMN44788.1"/>
    </source>
</evidence>
<name>A0AA88AF89_FICCA</name>
<organism evidence="2 3">
    <name type="scientific">Ficus carica</name>
    <name type="common">Common fig</name>
    <dbReference type="NCBI Taxonomy" id="3494"/>
    <lineage>
        <taxon>Eukaryota</taxon>
        <taxon>Viridiplantae</taxon>
        <taxon>Streptophyta</taxon>
        <taxon>Embryophyta</taxon>
        <taxon>Tracheophyta</taxon>
        <taxon>Spermatophyta</taxon>
        <taxon>Magnoliopsida</taxon>
        <taxon>eudicotyledons</taxon>
        <taxon>Gunneridae</taxon>
        <taxon>Pentapetalae</taxon>
        <taxon>rosids</taxon>
        <taxon>fabids</taxon>
        <taxon>Rosales</taxon>
        <taxon>Moraceae</taxon>
        <taxon>Ficeae</taxon>
        <taxon>Ficus</taxon>
    </lineage>
</organism>
<sequence>MSNMSSDSENAYLSEEVDITGSSGSTDFSNSSNDAADLVEQAGKTLDNLSGISDILIPRRKAMLTGYTQEGTQRLRQILQLGPTTRPYSYFLDKLAGVRFTEQPRACTGSQIVDLTGEEDAAAARMAGQPSKSVYRLADIEIVDRARGRLVYTVDYFTTVVTAKYLESLHEEFHILVNVDLVVPGPNDLPSHPPPCHGTFIAGYPDSDKNYKDLWFYVMARWLFGREDYDQERIEKLREKADPEQNHNRLLANESLAKYNWFGSSSTFGFRHDRSRSLRSEKVAMTIAALMPNPAIHYHAQTMVVADGAGTSVGQFEIPLGVPTASTSGLQSGDSSPRTWGPRIADEDMDEVIQELYPAWGLRIKGHPISQLFLRNDPRKASVVFSKVVSKACGVSL</sequence>
<keyword evidence="3" id="KW-1185">Reference proteome</keyword>
<dbReference type="Proteomes" id="UP001187192">
    <property type="component" value="Unassembled WGS sequence"/>
</dbReference>
<protein>
    <submittedName>
        <fullName evidence="2">Uncharacterized protein</fullName>
    </submittedName>
</protein>
<evidence type="ECO:0000313" key="3">
    <source>
        <dbReference type="Proteomes" id="UP001187192"/>
    </source>
</evidence>
<dbReference type="EMBL" id="BTGU01000019">
    <property type="protein sequence ID" value="GMN44788.1"/>
    <property type="molecule type" value="Genomic_DNA"/>
</dbReference>
<feature type="compositionally biased region" description="Polar residues" evidence="1">
    <location>
        <begin position="324"/>
        <end position="338"/>
    </location>
</feature>
<proteinExistence type="predicted"/>
<gene>
    <name evidence="2" type="ORF">TIFTF001_013974</name>
</gene>
<comment type="caution">
    <text evidence="2">The sequence shown here is derived from an EMBL/GenBank/DDBJ whole genome shotgun (WGS) entry which is preliminary data.</text>
</comment>
<reference evidence="2" key="1">
    <citation type="submission" date="2023-07" db="EMBL/GenBank/DDBJ databases">
        <title>draft genome sequence of fig (Ficus carica).</title>
        <authorList>
            <person name="Takahashi T."/>
            <person name="Nishimura K."/>
        </authorList>
    </citation>
    <scope>NUCLEOTIDE SEQUENCE</scope>
</reference>
<feature type="region of interest" description="Disordered" evidence="1">
    <location>
        <begin position="324"/>
        <end position="343"/>
    </location>
</feature>